<gene>
    <name evidence="1" type="ORF">FC49_GL000443</name>
</gene>
<accession>A0A0R1WBH4</accession>
<evidence type="ECO:0000313" key="2">
    <source>
        <dbReference type="Proteomes" id="UP000050973"/>
    </source>
</evidence>
<dbReference type="EMBL" id="AZGE01000013">
    <property type="protein sequence ID" value="KRM15320.1"/>
    <property type="molecule type" value="Genomic_DNA"/>
</dbReference>
<reference evidence="1 2" key="1">
    <citation type="journal article" date="2015" name="Genome Announc.">
        <title>Expanding the biotechnology potential of lactobacilli through comparative genomics of 213 strains and associated genera.</title>
        <authorList>
            <person name="Sun Z."/>
            <person name="Harris H.M."/>
            <person name="McCann A."/>
            <person name="Guo C."/>
            <person name="Argimon S."/>
            <person name="Zhang W."/>
            <person name="Yang X."/>
            <person name="Jeffery I.B."/>
            <person name="Cooney J.C."/>
            <person name="Kagawa T.F."/>
            <person name="Liu W."/>
            <person name="Song Y."/>
            <person name="Salvetti E."/>
            <person name="Wrobel A."/>
            <person name="Rasinkangas P."/>
            <person name="Parkhill J."/>
            <person name="Rea M.C."/>
            <person name="O'Sullivan O."/>
            <person name="Ritari J."/>
            <person name="Douillard F.P."/>
            <person name="Paul Ross R."/>
            <person name="Yang R."/>
            <person name="Briner A.E."/>
            <person name="Felis G.E."/>
            <person name="de Vos W.M."/>
            <person name="Barrangou R."/>
            <person name="Klaenhammer T.R."/>
            <person name="Caufield P.W."/>
            <person name="Cui Y."/>
            <person name="Zhang H."/>
            <person name="O'Toole P.W."/>
        </authorList>
    </citation>
    <scope>NUCLEOTIDE SEQUENCE [LARGE SCALE GENOMIC DNA]</scope>
    <source>
        <strain evidence="1 2">DSM 4864</strain>
    </source>
</reference>
<organism evidence="1 2">
    <name type="scientific">Limosilactobacillus oris DSM 4864</name>
    <dbReference type="NCBI Taxonomy" id="1423779"/>
    <lineage>
        <taxon>Bacteria</taxon>
        <taxon>Bacillati</taxon>
        <taxon>Bacillota</taxon>
        <taxon>Bacilli</taxon>
        <taxon>Lactobacillales</taxon>
        <taxon>Lactobacillaceae</taxon>
        <taxon>Limosilactobacillus</taxon>
    </lineage>
</organism>
<protein>
    <submittedName>
        <fullName evidence="1">Uncharacterized protein</fullName>
    </submittedName>
</protein>
<evidence type="ECO:0000313" key="1">
    <source>
        <dbReference type="EMBL" id="KRM15320.1"/>
    </source>
</evidence>
<sequence length="74" mass="8251">MDNNVSLPVGIWLGVTNGRKEFDSLDVSRITQVEFPFYGVVDPLSAKQGRATDDFDFVYLRLLGVELEVASDLD</sequence>
<comment type="caution">
    <text evidence="1">The sequence shown here is derived from an EMBL/GenBank/DDBJ whole genome shotgun (WGS) entry which is preliminary data.</text>
</comment>
<dbReference type="Proteomes" id="UP000050973">
    <property type="component" value="Unassembled WGS sequence"/>
</dbReference>
<dbReference type="PATRIC" id="fig|1423779.3.peg.449"/>
<name>A0A0R1WBH4_9LACO</name>
<dbReference type="AlphaFoldDB" id="A0A0R1WBH4"/>
<proteinExistence type="predicted"/>
<dbReference type="RefSeq" id="WP_056984512.1">
    <property type="nucleotide sequence ID" value="NZ_AZGE01000013.1"/>
</dbReference>